<accession>A0A427YMN4</accession>
<organism evidence="1 2">
    <name type="scientific">Saitozyma podzolica</name>
    <dbReference type="NCBI Taxonomy" id="1890683"/>
    <lineage>
        <taxon>Eukaryota</taxon>
        <taxon>Fungi</taxon>
        <taxon>Dikarya</taxon>
        <taxon>Basidiomycota</taxon>
        <taxon>Agaricomycotina</taxon>
        <taxon>Tremellomycetes</taxon>
        <taxon>Tremellales</taxon>
        <taxon>Trimorphomycetaceae</taxon>
        <taxon>Saitozyma</taxon>
    </lineage>
</organism>
<dbReference type="EMBL" id="RSCD01000006">
    <property type="protein sequence ID" value="RSH92343.1"/>
    <property type="molecule type" value="Genomic_DNA"/>
</dbReference>
<sequence length="100" mass="11635">MGVELFLCSDPDDRVVVQELEPEDGRYGLEIQALNSRMRDLFTRRGRPIPPVLVQSREDYLRLADNTDELARDAMDRMRANEAWYQECRAEEAAEVKMSD</sequence>
<reference evidence="1 2" key="1">
    <citation type="submission" date="2018-11" db="EMBL/GenBank/DDBJ databases">
        <title>Genome sequence of Saitozyma podzolica DSM 27192.</title>
        <authorList>
            <person name="Aliyu H."/>
            <person name="Gorte O."/>
            <person name="Ochsenreither K."/>
        </authorList>
    </citation>
    <scope>NUCLEOTIDE SEQUENCE [LARGE SCALE GENOMIC DNA]</scope>
    <source>
        <strain evidence="1 2">DSM 27192</strain>
    </source>
</reference>
<evidence type="ECO:0000313" key="1">
    <source>
        <dbReference type="EMBL" id="RSH92343.1"/>
    </source>
</evidence>
<protein>
    <submittedName>
        <fullName evidence="1">Uncharacterized protein</fullName>
    </submittedName>
</protein>
<dbReference type="AlphaFoldDB" id="A0A427YMN4"/>
<comment type="caution">
    <text evidence="1">The sequence shown here is derived from an EMBL/GenBank/DDBJ whole genome shotgun (WGS) entry which is preliminary data.</text>
</comment>
<name>A0A427YMN4_9TREE</name>
<proteinExistence type="predicted"/>
<gene>
    <name evidence="1" type="ORF">EHS25_008758</name>
</gene>
<keyword evidence="2" id="KW-1185">Reference proteome</keyword>
<dbReference type="Proteomes" id="UP000279259">
    <property type="component" value="Unassembled WGS sequence"/>
</dbReference>
<evidence type="ECO:0000313" key="2">
    <source>
        <dbReference type="Proteomes" id="UP000279259"/>
    </source>
</evidence>